<evidence type="ECO:0000313" key="2">
    <source>
        <dbReference type="Proteomes" id="UP000297299"/>
    </source>
</evidence>
<dbReference type="AlphaFoldDB" id="A0A4Y8D3J9"/>
<name>A0A4Y8D3J9_9HELO</name>
<evidence type="ECO:0000313" key="1">
    <source>
        <dbReference type="EMBL" id="TEY66033.1"/>
    </source>
</evidence>
<proteinExistence type="predicted"/>
<accession>A0A4Y8D3J9</accession>
<gene>
    <name evidence="1" type="ORF">BOTCAL_0134g00040</name>
</gene>
<sequence>MLYVDEMQSLPKPKLTISTSQKGKFQKLSLFDRGTTLLVVSLGALVASKEFISIRDAAEMKIKVLRRVGSISTIASVLQYFPEAKSGDA</sequence>
<organism evidence="1 2">
    <name type="scientific">Botryotinia calthae</name>
    <dbReference type="NCBI Taxonomy" id="38488"/>
    <lineage>
        <taxon>Eukaryota</taxon>
        <taxon>Fungi</taxon>
        <taxon>Dikarya</taxon>
        <taxon>Ascomycota</taxon>
        <taxon>Pezizomycotina</taxon>
        <taxon>Leotiomycetes</taxon>
        <taxon>Helotiales</taxon>
        <taxon>Sclerotiniaceae</taxon>
        <taxon>Botryotinia</taxon>
    </lineage>
</organism>
<keyword evidence="2" id="KW-1185">Reference proteome</keyword>
<reference evidence="1 2" key="1">
    <citation type="submission" date="2017-11" db="EMBL/GenBank/DDBJ databases">
        <title>Comparative genomics of Botrytis spp.</title>
        <authorList>
            <person name="Valero-Jimenez C.A."/>
            <person name="Tapia P."/>
            <person name="Veloso J."/>
            <person name="Silva-Moreno E."/>
            <person name="Staats M."/>
            <person name="Valdes J.H."/>
            <person name="Van Kan J.A.L."/>
        </authorList>
    </citation>
    <scope>NUCLEOTIDE SEQUENCE [LARGE SCALE GENOMIC DNA]</scope>
    <source>
        <strain evidence="1 2">MUCL2830</strain>
    </source>
</reference>
<protein>
    <submittedName>
        <fullName evidence="1">Uncharacterized protein</fullName>
    </submittedName>
</protein>
<dbReference type="EMBL" id="PHWZ01000134">
    <property type="protein sequence ID" value="TEY66033.1"/>
    <property type="molecule type" value="Genomic_DNA"/>
</dbReference>
<comment type="caution">
    <text evidence="1">The sequence shown here is derived from an EMBL/GenBank/DDBJ whole genome shotgun (WGS) entry which is preliminary data.</text>
</comment>
<dbReference type="Proteomes" id="UP000297299">
    <property type="component" value="Unassembled WGS sequence"/>
</dbReference>